<protein>
    <submittedName>
        <fullName evidence="1">Uncharacterized protein</fullName>
    </submittedName>
</protein>
<dbReference type="AlphaFoldDB" id="A0A024THW7"/>
<reference evidence="1" key="1">
    <citation type="submission" date="2013-12" db="EMBL/GenBank/DDBJ databases">
        <title>The Genome Sequence of Aphanomyces invadans NJM9701.</title>
        <authorList>
            <consortium name="The Broad Institute Genomics Platform"/>
            <person name="Russ C."/>
            <person name="Tyler B."/>
            <person name="van West P."/>
            <person name="Dieguez-Uribeondo J."/>
            <person name="Young S.K."/>
            <person name="Zeng Q."/>
            <person name="Gargeya S."/>
            <person name="Fitzgerald M."/>
            <person name="Abouelleil A."/>
            <person name="Alvarado L."/>
            <person name="Chapman S.B."/>
            <person name="Gainer-Dewar J."/>
            <person name="Goldberg J."/>
            <person name="Griggs A."/>
            <person name="Gujja S."/>
            <person name="Hansen M."/>
            <person name="Howarth C."/>
            <person name="Imamovic A."/>
            <person name="Ireland A."/>
            <person name="Larimer J."/>
            <person name="McCowan C."/>
            <person name="Murphy C."/>
            <person name="Pearson M."/>
            <person name="Poon T.W."/>
            <person name="Priest M."/>
            <person name="Roberts A."/>
            <person name="Saif S."/>
            <person name="Shea T."/>
            <person name="Sykes S."/>
            <person name="Wortman J."/>
            <person name="Nusbaum C."/>
            <person name="Birren B."/>
        </authorList>
    </citation>
    <scope>NUCLEOTIDE SEQUENCE [LARGE SCALE GENOMIC DNA]</scope>
    <source>
        <strain evidence="1">NJM9701</strain>
    </source>
</reference>
<sequence>MPRNNVSASLCRSSMAWCPLRVVCRFSSNAEASWVRRGDGIEVDANRTHVAIPSQHFFHRSTSRRVRLTPRHKLTCTSRVLGCKNTWTICRCGGSSWWGACREMSCKLDRLQLRPRTRPRRYPRYAVP</sequence>
<dbReference type="EMBL" id="KI913990">
    <property type="protein sequence ID" value="ETV93658.1"/>
    <property type="molecule type" value="Genomic_DNA"/>
</dbReference>
<organism evidence="1">
    <name type="scientific">Aphanomyces invadans</name>
    <dbReference type="NCBI Taxonomy" id="157072"/>
    <lineage>
        <taxon>Eukaryota</taxon>
        <taxon>Sar</taxon>
        <taxon>Stramenopiles</taxon>
        <taxon>Oomycota</taxon>
        <taxon>Saprolegniomycetes</taxon>
        <taxon>Saprolegniales</taxon>
        <taxon>Verrucalvaceae</taxon>
        <taxon>Aphanomyces</taxon>
    </lineage>
</organism>
<dbReference type="GeneID" id="20089476"/>
<evidence type="ECO:0000313" key="1">
    <source>
        <dbReference type="EMBL" id="ETV93658.1"/>
    </source>
</evidence>
<dbReference type="VEuPathDB" id="FungiDB:H310_12426"/>
<name>A0A024THW7_9STRA</name>
<gene>
    <name evidence="1" type="ORF">H310_12426</name>
</gene>
<accession>A0A024THW7</accession>
<dbReference type="RefSeq" id="XP_008877699.1">
    <property type="nucleotide sequence ID" value="XM_008879477.1"/>
</dbReference>
<proteinExistence type="predicted"/>